<dbReference type="Proteomes" id="UP000799757">
    <property type="component" value="Unassembled WGS sequence"/>
</dbReference>
<protein>
    <submittedName>
        <fullName evidence="2">Uncharacterized protein</fullName>
    </submittedName>
</protein>
<sequence>MGTSFALCARAHTSTKDGVEVEDDTVNNMQSQKHGHNPDEHPVFLFLQRFAPPQKDNDLEPLNDDYEAAPILLSTQALPRPDHDEDHETLEDDHASSSVTLSTQPQPLPEPDPDTNTCSSYSATTEPSTAACHIHVAIDMAKNPLGIPYGSTPPKPPLPHPSGWTPINAGNNDGAYAGERRGCPGRGGVAAGEKARLGRCRCVHVCGAIENLEVEVEDGWVLLPRLDMSDTWLRVGVRMV</sequence>
<feature type="compositionally biased region" description="Polar residues" evidence="1">
    <location>
        <begin position="114"/>
        <end position="124"/>
    </location>
</feature>
<feature type="region of interest" description="Disordered" evidence="1">
    <location>
        <begin position="78"/>
        <end position="124"/>
    </location>
</feature>
<name>A0A6A6X4N4_9PLEO</name>
<keyword evidence="3" id="KW-1185">Reference proteome</keyword>
<reference evidence="2" key="1">
    <citation type="journal article" date="2020" name="Stud. Mycol.">
        <title>101 Dothideomycetes genomes: a test case for predicting lifestyles and emergence of pathogens.</title>
        <authorList>
            <person name="Haridas S."/>
            <person name="Albert R."/>
            <person name="Binder M."/>
            <person name="Bloem J."/>
            <person name="Labutti K."/>
            <person name="Salamov A."/>
            <person name="Andreopoulos B."/>
            <person name="Baker S."/>
            <person name="Barry K."/>
            <person name="Bills G."/>
            <person name="Bluhm B."/>
            <person name="Cannon C."/>
            <person name="Castanera R."/>
            <person name="Culley D."/>
            <person name="Daum C."/>
            <person name="Ezra D."/>
            <person name="Gonzalez J."/>
            <person name="Henrissat B."/>
            <person name="Kuo A."/>
            <person name="Liang C."/>
            <person name="Lipzen A."/>
            <person name="Lutzoni F."/>
            <person name="Magnuson J."/>
            <person name="Mondo S."/>
            <person name="Nolan M."/>
            <person name="Ohm R."/>
            <person name="Pangilinan J."/>
            <person name="Park H.-J."/>
            <person name="Ramirez L."/>
            <person name="Alfaro M."/>
            <person name="Sun H."/>
            <person name="Tritt A."/>
            <person name="Yoshinaga Y."/>
            <person name="Zwiers L.-H."/>
            <person name="Turgeon B."/>
            <person name="Goodwin S."/>
            <person name="Spatafora J."/>
            <person name="Crous P."/>
            <person name="Grigoriev I."/>
        </authorList>
    </citation>
    <scope>NUCLEOTIDE SEQUENCE</scope>
    <source>
        <strain evidence="2">CBS 109.77</strain>
    </source>
</reference>
<evidence type="ECO:0000313" key="3">
    <source>
        <dbReference type="Proteomes" id="UP000799757"/>
    </source>
</evidence>
<evidence type="ECO:0000256" key="1">
    <source>
        <dbReference type="SAM" id="MobiDB-lite"/>
    </source>
</evidence>
<dbReference type="AlphaFoldDB" id="A0A6A6X4N4"/>
<organism evidence="2 3">
    <name type="scientific">Melanomma pulvis-pyrius CBS 109.77</name>
    <dbReference type="NCBI Taxonomy" id="1314802"/>
    <lineage>
        <taxon>Eukaryota</taxon>
        <taxon>Fungi</taxon>
        <taxon>Dikarya</taxon>
        <taxon>Ascomycota</taxon>
        <taxon>Pezizomycotina</taxon>
        <taxon>Dothideomycetes</taxon>
        <taxon>Pleosporomycetidae</taxon>
        <taxon>Pleosporales</taxon>
        <taxon>Melanommataceae</taxon>
        <taxon>Melanomma</taxon>
    </lineage>
</organism>
<gene>
    <name evidence="2" type="ORF">K505DRAFT_71830</name>
</gene>
<accession>A0A6A6X4N4</accession>
<proteinExistence type="predicted"/>
<evidence type="ECO:0000313" key="2">
    <source>
        <dbReference type="EMBL" id="KAF2791085.1"/>
    </source>
</evidence>
<feature type="compositionally biased region" description="Polar residues" evidence="1">
    <location>
        <begin position="96"/>
        <end position="105"/>
    </location>
</feature>
<dbReference type="EMBL" id="MU002038">
    <property type="protein sequence ID" value="KAF2791085.1"/>
    <property type="molecule type" value="Genomic_DNA"/>
</dbReference>